<feature type="signal peptide" evidence="1">
    <location>
        <begin position="1"/>
        <end position="18"/>
    </location>
</feature>
<dbReference type="SUPFAM" id="SSF48371">
    <property type="entry name" value="ARM repeat"/>
    <property type="match status" value="2"/>
</dbReference>
<dbReference type="Proteomes" id="UP000017836">
    <property type="component" value="Unassembled WGS sequence"/>
</dbReference>
<gene>
    <name evidence="2" type="ORF">AMTR_s00058p00206720</name>
</gene>
<reference evidence="3" key="1">
    <citation type="journal article" date="2013" name="Science">
        <title>The Amborella genome and the evolution of flowering plants.</title>
        <authorList>
            <consortium name="Amborella Genome Project"/>
        </authorList>
    </citation>
    <scope>NUCLEOTIDE SEQUENCE [LARGE SCALE GENOMIC DNA]</scope>
</reference>
<dbReference type="Gramene" id="ERN06690">
    <property type="protein sequence ID" value="ERN06690"/>
    <property type="gene ID" value="AMTR_s00058p00206720"/>
</dbReference>
<evidence type="ECO:0000256" key="1">
    <source>
        <dbReference type="SAM" id="SignalP"/>
    </source>
</evidence>
<sequence length="1432" mass="160800">MLMLFPAAVLALCAGCAPFPTNDKSVEVINFCSLIPFDDWAKVKEPDQAIENELSALDCSEEVLAEIETGFCVEVDNTECYSNIRLPRSIVRLLLHEFEDDFLKKLTSYHEIQLSLPELFHLCNLLCNVIYGFMFARLRGVESLFLTKMLQHLSEFLKHSIGIIKGYYTEIQNRPCLGSGPFVAIEGSTVEAFQSLMCSPLFSSFISERSSLLDELSKSIIPVINELLFALADLFLESSNCSGNEDFEMVVCHESDLVWNDEEENGVDLEMELDQDDCSKDKDSLIANMCNVSRTVFSFVQWKLDLVSIISSIHSVLPVPTWDILFNLLEKETNTKVRESILYNLCKLFSGSSPRNILRLVNSFNTLLDDPENSEVDPACILTSIDAFLESLLSAASGRNNGDTEHSIMGKQAEQALGDLGVLVNKVADHGLDWPTRMNLINCICHFVSLDPCTAQVMIERLFAMLQDADYRVRLSLARHIGVLFLTWEGHEQLFQDICSNFRVKLVMASKGKIVTAKDVLDVGVQSQLFLETAVITLAHLAYFSDKVEIEAIFMACVVAAMEPALRELVYAILDTLSKQLKYPTRSKYLEQLMGSLLSRWVTCQVSLVALVEIRGLFIPECQPDCFMESCCPWLLPPLILSGESSNMNWAATVTCEPLSELVKKHFVPIFAACMTFHCSNKSSNSHAIKVLQSSILHIADISEHERDNLIKTNTVAIVGCLLSLTSSTSHPDAPYFPKDTIVVAIRTIIDGLLDTDGCPDNAGLIDDVKIFRPDRVFQFLVGIHYQLTSALHPRHKVRALSSIEVLMNIIGSRAAISTTSCYLFNLLGQFISCSMLQEQCCFLLSSLIEIFKSNPSKDAISALSEQLQFLVSKLVVCCIPPEQDGKHFQEKSSRILSLIYQLTVDADPSLYEHIRVLEPFPELECFEKVRSFHHAICKGLTPRDQFFMFVKRSCYLPLKLRLQSLQIFHRKLLSKELFQSQENSNDNYSMLESWNCEPEIVSAVWKLVDMCASDDGINLRGMVADFVSRVGVGDPHRVVVRLPGDFDQKLPFSRLIVRSDRETNFGVGIGVSEELVATLLKMFKKYLLDESVTIVDKTARALHGILLTRTGQSALLLLDSSDRSFLKVHSKGVNLKRVEKLLHDMEATANATPLQEPSLWQPHGKTYEQWICPLVYSLIYHANDIVLRLCRDVALLKAEVAELLFPIILANIAKTKAPNSDLCQLISSQVQEHIFIESNVLIKSIQVILEAMNELRFYYVMERAGMSSVQIKGETPKVGRHSGSRGSRSPYMAEMASDSLASQMQDALSSCSWQKVYWLLIDYLVVAKAAIISGAYFTSVMYVEHWCEEHFGTLFLGDPDFSHLEMLPAHVELLVAAITKINEPDSIYGIIRSHKVPAQALQSRRRLMTVCQMVEKTLDPYINDALVQRSP</sequence>
<name>W1PHY0_AMBTC</name>
<dbReference type="Gene3D" id="1.25.10.10">
    <property type="entry name" value="Leucine-rich Repeat Variant"/>
    <property type="match status" value="1"/>
</dbReference>
<keyword evidence="3" id="KW-1185">Reference proteome</keyword>
<organism evidence="2 3">
    <name type="scientific">Amborella trichopoda</name>
    <dbReference type="NCBI Taxonomy" id="13333"/>
    <lineage>
        <taxon>Eukaryota</taxon>
        <taxon>Viridiplantae</taxon>
        <taxon>Streptophyta</taxon>
        <taxon>Embryophyta</taxon>
        <taxon>Tracheophyta</taxon>
        <taxon>Spermatophyta</taxon>
        <taxon>Magnoliopsida</taxon>
        <taxon>Amborellales</taxon>
        <taxon>Amborellaceae</taxon>
        <taxon>Amborella</taxon>
    </lineage>
</organism>
<accession>W1PHY0</accession>
<dbReference type="InterPro" id="IPR057445">
    <property type="entry name" value="ATM_TPR"/>
</dbReference>
<dbReference type="OMA" id="ECTMQHL"/>
<dbReference type="EMBL" id="KI393888">
    <property type="protein sequence ID" value="ERN06690.1"/>
    <property type="molecule type" value="Genomic_DNA"/>
</dbReference>
<evidence type="ECO:0000313" key="2">
    <source>
        <dbReference type="EMBL" id="ERN06690.1"/>
    </source>
</evidence>
<keyword evidence="1" id="KW-0732">Signal</keyword>
<proteinExistence type="predicted"/>
<dbReference type="eggNOG" id="KOG0892">
    <property type="taxonomic scope" value="Eukaryota"/>
</dbReference>
<dbReference type="InterPro" id="IPR038980">
    <property type="entry name" value="ATM_plant"/>
</dbReference>
<evidence type="ECO:0000313" key="3">
    <source>
        <dbReference type="Proteomes" id="UP000017836"/>
    </source>
</evidence>
<protein>
    <submittedName>
        <fullName evidence="2">Uncharacterized protein</fullName>
    </submittedName>
</protein>
<dbReference type="Pfam" id="PF25360">
    <property type="entry name" value="TPR_ATM"/>
    <property type="match status" value="1"/>
</dbReference>
<dbReference type="PANTHER" id="PTHR37079:SF4">
    <property type="entry name" value="SERINE_THREONINE-PROTEIN KINASE ATM"/>
    <property type="match status" value="1"/>
</dbReference>
<dbReference type="InterPro" id="IPR016024">
    <property type="entry name" value="ARM-type_fold"/>
</dbReference>
<dbReference type="STRING" id="13333.W1PHY0"/>
<feature type="chain" id="PRO_5004807497" evidence="1">
    <location>
        <begin position="19"/>
        <end position="1432"/>
    </location>
</feature>
<dbReference type="PANTHER" id="PTHR37079">
    <property type="entry name" value="SERINE/THREONINE-PROTEIN KINASE ATM"/>
    <property type="match status" value="1"/>
</dbReference>
<dbReference type="GO" id="GO:0004674">
    <property type="term" value="F:protein serine/threonine kinase activity"/>
    <property type="evidence" value="ECO:0007669"/>
    <property type="project" value="InterPro"/>
</dbReference>
<dbReference type="InterPro" id="IPR011989">
    <property type="entry name" value="ARM-like"/>
</dbReference>
<dbReference type="GO" id="GO:0006974">
    <property type="term" value="P:DNA damage response"/>
    <property type="evidence" value="ECO:0007669"/>
    <property type="project" value="InterPro"/>
</dbReference>
<dbReference type="HOGENOM" id="CLU_004866_0_0_1"/>